<dbReference type="OrthoDB" id="1067924at2759"/>
<proteinExistence type="predicted"/>
<keyword evidence="5" id="KW-1185">Reference proteome</keyword>
<dbReference type="PROSITE" id="PS00354">
    <property type="entry name" value="HMGI_Y"/>
    <property type="match status" value="1"/>
</dbReference>
<dbReference type="GO" id="GO:0005634">
    <property type="term" value="C:nucleus"/>
    <property type="evidence" value="ECO:0007669"/>
    <property type="project" value="UniProtKB-SubCell"/>
</dbReference>
<accession>A0A8X7U4X3</accession>
<evidence type="ECO:0000256" key="1">
    <source>
        <dbReference type="ARBA" id="ARBA00004123"/>
    </source>
</evidence>
<comment type="subcellular location">
    <subcellularLocation>
        <location evidence="1">Nucleus</location>
    </subcellularLocation>
</comment>
<sequence length="454" mass="51419">MTSSDDLQFPLDTNFFLFLDPPENFNALTACPENPSLLASEGVHNEIVESISVSAATNDIYHSTLIENPPTDQETLTTNSSFCPEMVPQHQSFHHQDDYSRSFNAVENFPGMPPCTFQSGQRESGYSDNCLLTSTNKVMTTEFQSTDVQHGFVNQSYQQPSLSQTIPNFSNEPYVSTLKMGSNAQQVGRTNAPTNHNPMFQDHRIHPSLFQEERYDDDLLLAKLKHRHENDQMHRPEPSNVPKPPYVGARLSNQHQIPCASSRNIIPNPENQSYSPFAQTYQSDPYAFNFQTPSSLKTTYTRRPRGRPRKNLISIPSVPTTQTPLTSLRHYGTQDKGKEHITAIPSTNPTLYNQYRNSYTNIMTPQSGVLRQRSCNDQLENESSSAKTRRTMGTFQEKSIADSSTYSFWQNENTRSGAGYAAKHHHDKRSIQNAAYDPLYAAYGMPLDPHLRFF</sequence>
<organism evidence="4 5">
    <name type="scientific">Brassica carinata</name>
    <name type="common">Ethiopian mustard</name>
    <name type="synonym">Abyssinian cabbage</name>
    <dbReference type="NCBI Taxonomy" id="52824"/>
    <lineage>
        <taxon>Eukaryota</taxon>
        <taxon>Viridiplantae</taxon>
        <taxon>Streptophyta</taxon>
        <taxon>Embryophyta</taxon>
        <taxon>Tracheophyta</taxon>
        <taxon>Spermatophyta</taxon>
        <taxon>Magnoliopsida</taxon>
        <taxon>eudicotyledons</taxon>
        <taxon>Gunneridae</taxon>
        <taxon>Pentapetalae</taxon>
        <taxon>rosids</taxon>
        <taxon>malvids</taxon>
        <taxon>Brassicales</taxon>
        <taxon>Brassicaceae</taxon>
        <taxon>Brassiceae</taxon>
        <taxon>Brassica</taxon>
    </lineage>
</organism>
<evidence type="ECO:0000256" key="3">
    <source>
        <dbReference type="SAM" id="MobiDB-lite"/>
    </source>
</evidence>
<evidence type="ECO:0000313" key="5">
    <source>
        <dbReference type="Proteomes" id="UP000886595"/>
    </source>
</evidence>
<feature type="region of interest" description="Disordered" evidence="3">
    <location>
        <begin position="300"/>
        <end position="325"/>
    </location>
</feature>
<protein>
    <submittedName>
        <fullName evidence="4">Uncharacterized protein</fullName>
    </submittedName>
</protein>
<dbReference type="InterPro" id="IPR000637">
    <property type="entry name" value="HMGI/Y_DNA-bd_CS"/>
</dbReference>
<comment type="caution">
    <text evidence="4">The sequence shown here is derived from an EMBL/GenBank/DDBJ whole genome shotgun (WGS) entry which is preliminary data.</text>
</comment>
<name>A0A8X7U4X3_BRACI</name>
<dbReference type="Proteomes" id="UP000886595">
    <property type="component" value="Unassembled WGS sequence"/>
</dbReference>
<dbReference type="AlphaFoldDB" id="A0A8X7U4X3"/>
<dbReference type="EMBL" id="JAAMPC010000014">
    <property type="protein sequence ID" value="KAG2265319.1"/>
    <property type="molecule type" value="Genomic_DNA"/>
</dbReference>
<dbReference type="GO" id="GO:0006355">
    <property type="term" value="P:regulation of DNA-templated transcription"/>
    <property type="evidence" value="ECO:0007669"/>
    <property type="project" value="InterPro"/>
</dbReference>
<feature type="compositionally biased region" description="Basic residues" evidence="3">
    <location>
        <begin position="300"/>
        <end position="310"/>
    </location>
</feature>
<gene>
    <name evidence="4" type="ORF">Bca52824_072398</name>
</gene>
<reference evidence="4 5" key="1">
    <citation type="submission" date="2020-02" db="EMBL/GenBank/DDBJ databases">
        <authorList>
            <person name="Ma Q."/>
            <person name="Huang Y."/>
            <person name="Song X."/>
            <person name="Pei D."/>
        </authorList>
    </citation>
    <scope>NUCLEOTIDE SEQUENCE [LARGE SCALE GENOMIC DNA]</scope>
    <source>
        <strain evidence="4">Sxm20200214</strain>
        <tissue evidence="4">Leaf</tissue>
    </source>
</reference>
<keyword evidence="2" id="KW-0539">Nucleus</keyword>
<evidence type="ECO:0000313" key="4">
    <source>
        <dbReference type="EMBL" id="KAG2265319.1"/>
    </source>
</evidence>
<evidence type="ECO:0000256" key="2">
    <source>
        <dbReference type="ARBA" id="ARBA00023242"/>
    </source>
</evidence>